<dbReference type="Proteomes" id="UP000799766">
    <property type="component" value="Unassembled WGS sequence"/>
</dbReference>
<dbReference type="EMBL" id="MU001670">
    <property type="protein sequence ID" value="KAF2462041.1"/>
    <property type="molecule type" value="Genomic_DNA"/>
</dbReference>
<evidence type="ECO:0000313" key="4">
    <source>
        <dbReference type="Proteomes" id="UP000799766"/>
    </source>
</evidence>
<protein>
    <submittedName>
        <fullName evidence="3">Nodulation protein G</fullName>
    </submittedName>
</protein>
<reference evidence="3" key="1">
    <citation type="journal article" date="2020" name="Stud. Mycol.">
        <title>101 Dothideomycetes genomes: a test case for predicting lifestyles and emergence of pathogens.</title>
        <authorList>
            <person name="Haridas S."/>
            <person name="Albert R."/>
            <person name="Binder M."/>
            <person name="Bloem J."/>
            <person name="Labutti K."/>
            <person name="Salamov A."/>
            <person name="Andreopoulos B."/>
            <person name="Baker S."/>
            <person name="Barry K."/>
            <person name="Bills G."/>
            <person name="Bluhm B."/>
            <person name="Cannon C."/>
            <person name="Castanera R."/>
            <person name="Culley D."/>
            <person name="Daum C."/>
            <person name="Ezra D."/>
            <person name="Gonzalez J."/>
            <person name="Henrissat B."/>
            <person name="Kuo A."/>
            <person name="Liang C."/>
            <person name="Lipzen A."/>
            <person name="Lutzoni F."/>
            <person name="Magnuson J."/>
            <person name="Mondo S."/>
            <person name="Nolan M."/>
            <person name="Ohm R."/>
            <person name="Pangilinan J."/>
            <person name="Park H.-J."/>
            <person name="Ramirez L."/>
            <person name="Alfaro M."/>
            <person name="Sun H."/>
            <person name="Tritt A."/>
            <person name="Yoshinaga Y."/>
            <person name="Zwiers L.-H."/>
            <person name="Turgeon B."/>
            <person name="Goodwin S."/>
            <person name="Spatafora J."/>
            <person name="Crous P."/>
            <person name="Grigoriev I."/>
        </authorList>
    </citation>
    <scope>NUCLEOTIDE SEQUENCE</scope>
    <source>
        <strain evidence="3">ATCC 16933</strain>
    </source>
</reference>
<dbReference type="PANTHER" id="PTHR43639:SF1">
    <property type="entry name" value="SHORT-CHAIN DEHYDROGENASE_REDUCTASE FAMILY PROTEIN"/>
    <property type="match status" value="1"/>
</dbReference>
<organism evidence="3 4">
    <name type="scientific">Lineolata rhizophorae</name>
    <dbReference type="NCBI Taxonomy" id="578093"/>
    <lineage>
        <taxon>Eukaryota</taxon>
        <taxon>Fungi</taxon>
        <taxon>Dikarya</taxon>
        <taxon>Ascomycota</taxon>
        <taxon>Pezizomycotina</taxon>
        <taxon>Dothideomycetes</taxon>
        <taxon>Dothideomycetes incertae sedis</taxon>
        <taxon>Lineolatales</taxon>
        <taxon>Lineolataceae</taxon>
        <taxon>Lineolata</taxon>
    </lineage>
</organism>
<dbReference type="InterPro" id="IPR002347">
    <property type="entry name" value="SDR_fam"/>
</dbReference>
<dbReference type="CDD" id="cd05233">
    <property type="entry name" value="SDR_c"/>
    <property type="match status" value="1"/>
</dbReference>
<dbReference type="PANTHER" id="PTHR43639">
    <property type="entry name" value="OXIDOREDUCTASE, SHORT-CHAIN DEHYDROGENASE/REDUCTASE FAMILY (AFU_ORTHOLOGUE AFUA_5G02870)"/>
    <property type="match status" value="1"/>
</dbReference>
<name>A0A6A6PDL0_9PEZI</name>
<dbReference type="InterPro" id="IPR036291">
    <property type="entry name" value="NAD(P)-bd_dom_sf"/>
</dbReference>
<dbReference type="Gene3D" id="3.40.50.720">
    <property type="entry name" value="NAD(P)-binding Rossmann-like Domain"/>
    <property type="match status" value="1"/>
</dbReference>
<accession>A0A6A6PDL0</accession>
<evidence type="ECO:0000313" key="3">
    <source>
        <dbReference type="EMBL" id="KAF2462041.1"/>
    </source>
</evidence>
<keyword evidence="2" id="KW-0560">Oxidoreductase</keyword>
<dbReference type="SUPFAM" id="SSF51735">
    <property type="entry name" value="NAD(P)-binding Rossmann-fold domains"/>
    <property type="match status" value="1"/>
</dbReference>
<dbReference type="PRINTS" id="PR00081">
    <property type="entry name" value="GDHRDH"/>
</dbReference>
<proteinExistence type="inferred from homology"/>
<evidence type="ECO:0000256" key="2">
    <source>
        <dbReference type="ARBA" id="ARBA00023002"/>
    </source>
</evidence>
<gene>
    <name evidence="3" type="ORF">BDY21DRAFT_383103</name>
</gene>
<dbReference type="OrthoDB" id="417891at2759"/>
<dbReference type="GO" id="GO:0016491">
    <property type="term" value="F:oxidoreductase activity"/>
    <property type="evidence" value="ECO:0007669"/>
    <property type="project" value="UniProtKB-KW"/>
</dbReference>
<sequence length="238" mass="25939">MQSPDFSKDIALVTGATGGIGKSICNALASLGCSVVVNYFSNDKKAEDLAEHIKSAYSTKAITVKADMRDYGQSSNAPTKQVRALHAEVLKQLGPPTILVNNAGSALRKYRLQSIEDVSLEEFETSWRINCGSQFLLTQLCMPTMREVGYGRVIFISTLHGLIHWLAANYAKDGITVNGVAPALIGNTEIAFPSNMQRRVPVQRLGKPEEIAETILWMVKTSYVTNKIVGVDGGMYPQ</sequence>
<comment type="similarity">
    <text evidence="1">Belongs to the short-chain dehydrogenases/reductases (SDR) family.</text>
</comment>
<dbReference type="Pfam" id="PF00106">
    <property type="entry name" value="adh_short"/>
    <property type="match status" value="1"/>
</dbReference>
<dbReference type="AlphaFoldDB" id="A0A6A6PDL0"/>
<keyword evidence="4" id="KW-1185">Reference proteome</keyword>
<evidence type="ECO:0000256" key="1">
    <source>
        <dbReference type="ARBA" id="ARBA00006484"/>
    </source>
</evidence>